<dbReference type="InParanoid" id="A0A3Q7IFF4"/>
<protein>
    <submittedName>
        <fullName evidence="1">Uncharacterized protein</fullName>
    </submittedName>
</protein>
<evidence type="ECO:0000313" key="1">
    <source>
        <dbReference type="EnsemblPlants" id="Solyc10g045370.1.1.1"/>
    </source>
</evidence>
<name>A0A3Q7IFF4_SOLLC</name>
<dbReference type="EnsemblPlants" id="Solyc10g045370.1.1">
    <property type="protein sequence ID" value="Solyc10g045370.1.1.1"/>
    <property type="gene ID" value="Solyc10g045370.1"/>
</dbReference>
<dbReference type="PaxDb" id="4081-Solyc10g045370.1.1"/>
<keyword evidence="2" id="KW-1185">Reference proteome</keyword>
<dbReference type="AlphaFoldDB" id="A0A3Q7IFF4"/>
<reference evidence="1" key="2">
    <citation type="submission" date="2019-01" db="UniProtKB">
        <authorList>
            <consortium name="EnsemblPlants"/>
        </authorList>
    </citation>
    <scope>IDENTIFICATION</scope>
    <source>
        <strain evidence="1">cv. Heinz 1706</strain>
    </source>
</reference>
<sequence length="66" mass="6989">MTGSNVPPARASAALARREPLALSHLGSRRVAASSLSGLLMLFNARNDISFGEGNLGRDIRERVLA</sequence>
<dbReference type="Gramene" id="Solyc10g045370.1.1">
    <property type="protein sequence ID" value="Solyc10g045370.1.1.1"/>
    <property type="gene ID" value="Solyc10g045370.1"/>
</dbReference>
<reference evidence="1" key="1">
    <citation type="journal article" date="2012" name="Nature">
        <title>The tomato genome sequence provides insights into fleshy fruit evolution.</title>
        <authorList>
            <consortium name="Tomato Genome Consortium"/>
        </authorList>
    </citation>
    <scope>NUCLEOTIDE SEQUENCE [LARGE SCALE GENOMIC DNA]</scope>
    <source>
        <strain evidence="1">cv. Heinz 1706</strain>
    </source>
</reference>
<dbReference type="Proteomes" id="UP000004994">
    <property type="component" value="Chromosome 10"/>
</dbReference>
<evidence type="ECO:0000313" key="2">
    <source>
        <dbReference type="Proteomes" id="UP000004994"/>
    </source>
</evidence>
<organism evidence="1">
    <name type="scientific">Solanum lycopersicum</name>
    <name type="common">Tomato</name>
    <name type="synonym">Lycopersicon esculentum</name>
    <dbReference type="NCBI Taxonomy" id="4081"/>
    <lineage>
        <taxon>Eukaryota</taxon>
        <taxon>Viridiplantae</taxon>
        <taxon>Streptophyta</taxon>
        <taxon>Embryophyta</taxon>
        <taxon>Tracheophyta</taxon>
        <taxon>Spermatophyta</taxon>
        <taxon>Magnoliopsida</taxon>
        <taxon>eudicotyledons</taxon>
        <taxon>Gunneridae</taxon>
        <taxon>Pentapetalae</taxon>
        <taxon>asterids</taxon>
        <taxon>lamiids</taxon>
        <taxon>Solanales</taxon>
        <taxon>Solanaceae</taxon>
        <taxon>Solanoideae</taxon>
        <taxon>Solaneae</taxon>
        <taxon>Solanum</taxon>
        <taxon>Solanum subgen. Lycopersicon</taxon>
    </lineage>
</organism>
<accession>A0A3Q7IFF4</accession>
<proteinExistence type="predicted"/>